<proteinExistence type="predicted"/>
<comment type="caution">
    <text evidence="1">The sequence shown here is derived from an EMBL/GenBank/DDBJ whole genome shotgun (WGS) entry which is preliminary data.</text>
</comment>
<organism evidence="1 2">
    <name type="scientific">Cronartium quercuum f. sp. fusiforme G11</name>
    <dbReference type="NCBI Taxonomy" id="708437"/>
    <lineage>
        <taxon>Eukaryota</taxon>
        <taxon>Fungi</taxon>
        <taxon>Dikarya</taxon>
        <taxon>Basidiomycota</taxon>
        <taxon>Pucciniomycotina</taxon>
        <taxon>Pucciniomycetes</taxon>
        <taxon>Pucciniales</taxon>
        <taxon>Coleosporiaceae</taxon>
        <taxon>Cronartium</taxon>
    </lineage>
</organism>
<protein>
    <submittedName>
        <fullName evidence="1">Uncharacterized protein</fullName>
    </submittedName>
</protein>
<gene>
    <name evidence="1" type="ORF">CROQUDRAFT_639087</name>
</gene>
<keyword evidence="2" id="KW-1185">Reference proteome</keyword>
<dbReference type="Proteomes" id="UP000886653">
    <property type="component" value="Unassembled WGS sequence"/>
</dbReference>
<name>A0A9P6NET4_9BASI</name>
<accession>A0A9P6NET4</accession>
<dbReference type="OrthoDB" id="264354at2759"/>
<dbReference type="AlphaFoldDB" id="A0A9P6NET4"/>
<evidence type="ECO:0000313" key="1">
    <source>
        <dbReference type="EMBL" id="KAG0144282.1"/>
    </source>
</evidence>
<dbReference type="EMBL" id="MU167299">
    <property type="protein sequence ID" value="KAG0144282.1"/>
    <property type="molecule type" value="Genomic_DNA"/>
</dbReference>
<evidence type="ECO:0000313" key="2">
    <source>
        <dbReference type="Proteomes" id="UP000886653"/>
    </source>
</evidence>
<reference evidence="1" key="1">
    <citation type="submission" date="2013-11" db="EMBL/GenBank/DDBJ databases">
        <title>Genome sequence of the fusiform rust pathogen reveals effectors for host alternation and coevolution with pine.</title>
        <authorList>
            <consortium name="DOE Joint Genome Institute"/>
            <person name="Smith K."/>
            <person name="Pendleton A."/>
            <person name="Kubisiak T."/>
            <person name="Anderson C."/>
            <person name="Salamov A."/>
            <person name="Aerts A."/>
            <person name="Riley R."/>
            <person name="Clum A."/>
            <person name="Lindquist E."/>
            <person name="Ence D."/>
            <person name="Campbell M."/>
            <person name="Kronenberg Z."/>
            <person name="Feau N."/>
            <person name="Dhillon B."/>
            <person name="Hamelin R."/>
            <person name="Burleigh J."/>
            <person name="Smith J."/>
            <person name="Yandell M."/>
            <person name="Nelson C."/>
            <person name="Grigoriev I."/>
            <person name="Davis J."/>
        </authorList>
    </citation>
    <scope>NUCLEOTIDE SEQUENCE</scope>
    <source>
        <strain evidence="1">G11</strain>
    </source>
</reference>
<sequence>MSFSFFYTGSSPINITELAMNLTNINNHFVSIIHLDLNTITLKTQTNFSLQSSY</sequence>